<dbReference type="SMART" id="SM00248">
    <property type="entry name" value="ANK"/>
    <property type="match status" value="5"/>
</dbReference>
<keyword evidence="5" id="KW-1185">Reference proteome</keyword>
<proteinExistence type="predicted"/>
<dbReference type="GO" id="GO:0005737">
    <property type="term" value="C:cytoplasm"/>
    <property type="evidence" value="ECO:0007669"/>
    <property type="project" value="TreeGrafter"/>
</dbReference>
<dbReference type="PANTHER" id="PTHR24198">
    <property type="entry name" value="ANKYRIN REPEAT AND PROTEIN KINASE DOMAIN-CONTAINING PROTEIN"/>
    <property type="match status" value="1"/>
</dbReference>
<sequence>MTITPAGSAQALAAALRHDDPSALGALLDDLPADSPPLVPMAVLAKAHRSLDLLLSRGFSANETRVDRLAGLHLVNDAKMVRTLVAAGGDVNLASPSGTPLHLAAANASPPVIKALLDAGADPNATHERHPTIVTPLEVACELGRTMAVKALLARPPAHATCFFLTAGFVTRKGKKALAVLDLLLAAFGADIEPPAGYDFLLHIASKAGCLDGVERLLAHGATVDRPDREGRTAALLAIHTAFAGLFPRPEHVEVFRRLAAAGANLDQRFGNVTPRQLARQHGITLP</sequence>
<dbReference type="PROSITE" id="PS50088">
    <property type="entry name" value="ANK_REPEAT"/>
    <property type="match status" value="2"/>
</dbReference>
<keyword evidence="1" id="KW-0677">Repeat</keyword>
<comment type="caution">
    <text evidence="4">The sequence shown here is derived from an EMBL/GenBank/DDBJ whole genome shotgun (WGS) entry which is preliminary data.</text>
</comment>
<feature type="repeat" description="ANK" evidence="3">
    <location>
        <begin position="96"/>
        <end position="128"/>
    </location>
</feature>
<dbReference type="Gene3D" id="1.25.40.20">
    <property type="entry name" value="Ankyrin repeat-containing domain"/>
    <property type="match status" value="2"/>
</dbReference>
<evidence type="ECO:0000256" key="1">
    <source>
        <dbReference type="ARBA" id="ARBA00022737"/>
    </source>
</evidence>
<protein>
    <submittedName>
        <fullName evidence="4">Ankyrin repeat domain-containing protein</fullName>
    </submittedName>
</protein>
<dbReference type="AlphaFoldDB" id="A0A9X3X2H2"/>
<dbReference type="Pfam" id="PF13637">
    <property type="entry name" value="Ank_4"/>
    <property type="match status" value="1"/>
</dbReference>
<dbReference type="RefSeq" id="WP_272419657.1">
    <property type="nucleotide sequence ID" value="NZ_JAGTJJ010000003.1"/>
</dbReference>
<gene>
    <name evidence="4" type="ORF">KEG57_10875</name>
</gene>
<dbReference type="SUPFAM" id="SSF48403">
    <property type="entry name" value="Ankyrin repeat"/>
    <property type="match status" value="1"/>
</dbReference>
<dbReference type="InterPro" id="IPR002110">
    <property type="entry name" value="Ankyrin_rpt"/>
</dbReference>
<organism evidence="4 5">
    <name type="scientific">Polyangium jinanense</name>
    <dbReference type="NCBI Taxonomy" id="2829994"/>
    <lineage>
        <taxon>Bacteria</taxon>
        <taxon>Pseudomonadati</taxon>
        <taxon>Myxococcota</taxon>
        <taxon>Polyangia</taxon>
        <taxon>Polyangiales</taxon>
        <taxon>Polyangiaceae</taxon>
        <taxon>Polyangium</taxon>
    </lineage>
</organism>
<dbReference type="Proteomes" id="UP001151081">
    <property type="component" value="Unassembled WGS sequence"/>
</dbReference>
<feature type="repeat" description="ANK" evidence="3">
    <location>
        <begin position="202"/>
        <end position="229"/>
    </location>
</feature>
<dbReference type="InterPro" id="IPR036770">
    <property type="entry name" value="Ankyrin_rpt-contain_sf"/>
</dbReference>
<evidence type="ECO:0000313" key="4">
    <source>
        <dbReference type="EMBL" id="MDC3981003.1"/>
    </source>
</evidence>
<accession>A0A9X3X2H2</accession>
<dbReference type="Pfam" id="PF12796">
    <property type="entry name" value="Ank_2"/>
    <property type="match status" value="1"/>
</dbReference>
<evidence type="ECO:0000313" key="5">
    <source>
        <dbReference type="Proteomes" id="UP001151081"/>
    </source>
</evidence>
<keyword evidence="2 3" id="KW-0040">ANK repeat</keyword>
<reference evidence="4 5" key="1">
    <citation type="submission" date="2021-04" db="EMBL/GenBank/DDBJ databases">
        <title>Genome analysis of Polyangium sp.</title>
        <authorList>
            <person name="Li Y."/>
            <person name="Wang J."/>
        </authorList>
    </citation>
    <scope>NUCLEOTIDE SEQUENCE [LARGE SCALE GENOMIC DNA]</scope>
    <source>
        <strain evidence="4 5">SDU14</strain>
    </source>
</reference>
<dbReference type="PROSITE" id="PS50297">
    <property type="entry name" value="ANK_REP_REGION"/>
    <property type="match status" value="1"/>
</dbReference>
<evidence type="ECO:0000256" key="3">
    <source>
        <dbReference type="PROSITE-ProRule" id="PRU00023"/>
    </source>
</evidence>
<name>A0A9X3X2H2_9BACT</name>
<dbReference type="EMBL" id="JAGTJJ010000003">
    <property type="protein sequence ID" value="MDC3981003.1"/>
    <property type="molecule type" value="Genomic_DNA"/>
</dbReference>
<dbReference type="PANTHER" id="PTHR24198:SF165">
    <property type="entry name" value="ANKYRIN REPEAT-CONTAINING PROTEIN-RELATED"/>
    <property type="match status" value="1"/>
</dbReference>
<evidence type="ECO:0000256" key="2">
    <source>
        <dbReference type="ARBA" id="ARBA00023043"/>
    </source>
</evidence>